<protein>
    <recommendedName>
        <fullName evidence="4">Transporter</fullName>
    </recommendedName>
</protein>
<name>A0A5C5XF73_9PLAN</name>
<evidence type="ECO:0000256" key="1">
    <source>
        <dbReference type="SAM" id="SignalP"/>
    </source>
</evidence>
<organism evidence="2 3">
    <name type="scientific">Rubinisphaera italica</name>
    <dbReference type="NCBI Taxonomy" id="2527969"/>
    <lineage>
        <taxon>Bacteria</taxon>
        <taxon>Pseudomonadati</taxon>
        <taxon>Planctomycetota</taxon>
        <taxon>Planctomycetia</taxon>
        <taxon>Planctomycetales</taxon>
        <taxon>Planctomycetaceae</taxon>
        <taxon>Rubinisphaera</taxon>
    </lineage>
</organism>
<evidence type="ECO:0000313" key="2">
    <source>
        <dbReference type="EMBL" id="TWT61444.1"/>
    </source>
</evidence>
<feature type="signal peptide" evidence="1">
    <location>
        <begin position="1"/>
        <end position="22"/>
    </location>
</feature>
<dbReference type="RefSeq" id="WP_207310102.1">
    <property type="nucleotide sequence ID" value="NZ_SJPG01000001.1"/>
</dbReference>
<accession>A0A5C5XF73</accession>
<gene>
    <name evidence="2" type="ORF">Pan54_21800</name>
</gene>
<keyword evidence="1" id="KW-0732">Signal</keyword>
<evidence type="ECO:0000313" key="3">
    <source>
        <dbReference type="Proteomes" id="UP000316095"/>
    </source>
</evidence>
<dbReference type="Proteomes" id="UP000316095">
    <property type="component" value="Unassembled WGS sequence"/>
</dbReference>
<evidence type="ECO:0008006" key="4">
    <source>
        <dbReference type="Google" id="ProtNLM"/>
    </source>
</evidence>
<reference evidence="2 3" key="1">
    <citation type="submission" date="2019-02" db="EMBL/GenBank/DDBJ databases">
        <title>Deep-cultivation of Planctomycetes and their phenomic and genomic characterization uncovers novel biology.</title>
        <authorList>
            <person name="Wiegand S."/>
            <person name="Jogler M."/>
            <person name="Boedeker C."/>
            <person name="Pinto D."/>
            <person name="Vollmers J."/>
            <person name="Rivas-Marin E."/>
            <person name="Kohn T."/>
            <person name="Peeters S.H."/>
            <person name="Heuer A."/>
            <person name="Rast P."/>
            <person name="Oberbeckmann S."/>
            <person name="Bunk B."/>
            <person name="Jeske O."/>
            <person name="Meyerdierks A."/>
            <person name="Storesund J.E."/>
            <person name="Kallscheuer N."/>
            <person name="Luecker S."/>
            <person name="Lage O.M."/>
            <person name="Pohl T."/>
            <person name="Merkel B.J."/>
            <person name="Hornburger P."/>
            <person name="Mueller R.-W."/>
            <person name="Bruemmer F."/>
            <person name="Labrenz M."/>
            <person name="Spormann A.M."/>
            <person name="Op Den Camp H."/>
            <person name="Overmann J."/>
            <person name="Amann R."/>
            <person name="Jetten M.S.M."/>
            <person name="Mascher T."/>
            <person name="Medema M.H."/>
            <person name="Devos D.P."/>
            <person name="Kaster A.-K."/>
            <person name="Ovreas L."/>
            <person name="Rohde M."/>
            <person name="Galperin M.Y."/>
            <person name="Jogler C."/>
        </authorList>
    </citation>
    <scope>NUCLEOTIDE SEQUENCE [LARGE SCALE GENOMIC DNA]</scope>
    <source>
        <strain evidence="2 3">Pan54</strain>
    </source>
</reference>
<feature type="chain" id="PRO_5022845099" description="Transporter" evidence="1">
    <location>
        <begin position="23"/>
        <end position="336"/>
    </location>
</feature>
<comment type="caution">
    <text evidence="2">The sequence shown here is derived from an EMBL/GenBank/DDBJ whole genome shotgun (WGS) entry which is preliminary data.</text>
</comment>
<dbReference type="AlphaFoldDB" id="A0A5C5XF73"/>
<keyword evidence="3" id="KW-1185">Reference proteome</keyword>
<dbReference type="EMBL" id="SJPG01000001">
    <property type="protein sequence ID" value="TWT61444.1"/>
    <property type="molecule type" value="Genomic_DNA"/>
</dbReference>
<proteinExistence type="predicted"/>
<sequence precursor="true">MRRVSFIFCSWLLSLSVAPVEAGLFDNVFQNTSDCCIDSCCDDTSYWDECVDSCCDDGCCGCGGDDLLLGIFASSDHCFDDFISPMTNPVFFEDPRTLTELRPIYIHHVVPQGVGGGEINLMAVQIRAALTDRLSLVAAKDGYLTSSNAVIDDGWADVALGLKYTVLRDTCSGKLLSVGASYEMPVGSHTAAQGNGDGEFHLYATGGTRIGDNMHYLAAAGLRLPADAADESKSMYLSQHLDYMVSKKFYLLTEMNWFSWFQGGNRGVPGLPSVEGLDFFNLGAPDVAGNNIVTMAWGAKYKPTCNQEIGLAYEIPISSRNDVISNRLTIDYIVRY</sequence>